<accession>A0A0W8F590</accession>
<feature type="domain" description="Calcineurin-like phosphoesterase" evidence="1">
    <location>
        <begin position="29"/>
        <end position="127"/>
    </location>
</feature>
<reference evidence="2" key="1">
    <citation type="journal article" date="2015" name="Proc. Natl. Acad. Sci. U.S.A.">
        <title>Networks of energetic and metabolic interactions define dynamics in microbial communities.</title>
        <authorList>
            <person name="Embree M."/>
            <person name="Liu J.K."/>
            <person name="Al-Bassam M.M."/>
            <person name="Zengler K."/>
        </authorList>
    </citation>
    <scope>NUCLEOTIDE SEQUENCE</scope>
</reference>
<dbReference type="CDD" id="cd07391">
    <property type="entry name" value="MPP_PF1019"/>
    <property type="match status" value="1"/>
</dbReference>
<dbReference type="PANTHER" id="PTHR39323">
    <property type="entry name" value="BLR1149 PROTEIN"/>
    <property type="match status" value="1"/>
</dbReference>
<dbReference type="PANTHER" id="PTHR39323:SF1">
    <property type="entry name" value="BLR1149 PROTEIN"/>
    <property type="match status" value="1"/>
</dbReference>
<evidence type="ECO:0000259" key="1">
    <source>
        <dbReference type="Pfam" id="PF00149"/>
    </source>
</evidence>
<name>A0A0W8F590_9ZZZZ</name>
<dbReference type="SUPFAM" id="SSF56300">
    <property type="entry name" value="Metallo-dependent phosphatases"/>
    <property type="match status" value="1"/>
</dbReference>
<dbReference type="Gene3D" id="3.60.21.10">
    <property type="match status" value="1"/>
</dbReference>
<comment type="caution">
    <text evidence="2">The sequence shown here is derived from an EMBL/GenBank/DDBJ whole genome shotgun (WGS) entry which is preliminary data.</text>
</comment>
<dbReference type="InterPro" id="IPR004843">
    <property type="entry name" value="Calcineurin-like_PHP"/>
</dbReference>
<dbReference type="InterPro" id="IPR024173">
    <property type="entry name" value="Pesterase_MJ0037-like"/>
</dbReference>
<gene>
    <name evidence="2" type="ORF">ASZ90_014270</name>
</gene>
<dbReference type="GO" id="GO:0016787">
    <property type="term" value="F:hydrolase activity"/>
    <property type="evidence" value="ECO:0007669"/>
    <property type="project" value="InterPro"/>
</dbReference>
<evidence type="ECO:0000313" key="2">
    <source>
        <dbReference type="EMBL" id="KUG16043.1"/>
    </source>
</evidence>
<dbReference type="Pfam" id="PF00149">
    <property type="entry name" value="Metallophos"/>
    <property type="match status" value="1"/>
</dbReference>
<protein>
    <submittedName>
        <fullName evidence="2">Phosphoesterase</fullName>
    </submittedName>
</protein>
<sequence>MSAPDSDSPAYSIAPVFGAPLLLAEGKERLLIASDLHLGLEHELWLGGVSIPSQTRKILALLKGYLDMTMPDRLLILGDLKHNVPKTSWQEKREVPDFLRQLSAQVRVDIVSGNHDSNLADMAPPGVRVHPSTGIVREGRGYFHGHTWPEEKVVRSGFMVAAHLHPAVRLKDPLGNFQTHPVWARAPIQTEVVEEHYGFASSGEIIIMPAFNPLCGGLALNEPAEDMRGPLLAMANMEHARLYLLDGTDLGLLAEIKAAGDWPI</sequence>
<dbReference type="EMBL" id="LNQE01001516">
    <property type="protein sequence ID" value="KUG16043.1"/>
    <property type="molecule type" value="Genomic_DNA"/>
</dbReference>
<proteinExistence type="predicted"/>
<dbReference type="InterPro" id="IPR029052">
    <property type="entry name" value="Metallo-depent_PP-like"/>
</dbReference>
<dbReference type="AlphaFoldDB" id="A0A0W8F590"/>
<organism evidence="2">
    <name type="scientific">hydrocarbon metagenome</name>
    <dbReference type="NCBI Taxonomy" id="938273"/>
    <lineage>
        <taxon>unclassified sequences</taxon>
        <taxon>metagenomes</taxon>
        <taxon>ecological metagenomes</taxon>
    </lineage>
</organism>
<dbReference type="PIRSF" id="PIRSF000887">
    <property type="entry name" value="Pesterase_MJ0037"/>
    <property type="match status" value="1"/>
</dbReference>